<gene>
    <name evidence="6" type="ORF">GO608_07745</name>
</gene>
<feature type="active site" description="Proton acceptor" evidence="4">
    <location>
        <position position="132"/>
    </location>
</feature>
<evidence type="ECO:0000256" key="2">
    <source>
        <dbReference type="ARBA" id="ARBA00022679"/>
    </source>
</evidence>
<accession>A0ABX1MYX2</accession>
<dbReference type="PROSITE" id="PS51006">
    <property type="entry name" value="PABS_2"/>
    <property type="match status" value="1"/>
</dbReference>
<protein>
    <submittedName>
        <fullName evidence="6">Spermidine synthase</fullName>
    </submittedName>
</protein>
<evidence type="ECO:0000256" key="4">
    <source>
        <dbReference type="PROSITE-ProRule" id="PRU00354"/>
    </source>
</evidence>
<dbReference type="PANTHER" id="PTHR43317">
    <property type="entry name" value="THERMOSPERMINE SYNTHASE ACAULIS5"/>
    <property type="match status" value="1"/>
</dbReference>
<feature type="domain" description="PABS" evidence="5">
    <location>
        <begin position="1"/>
        <end position="212"/>
    </location>
</feature>
<comment type="caution">
    <text evidence="6">The sequence shown here is derived from an EMBL/GenBank/DDBJ whole genome shotgun (WGS) entry which is preliminary data.</text>
</comment>
<dbReference type="SUPFAM" id="SSF53335">
    <property type="entry name" value="S-adenosyl-L-methionine-dependent methyltransferases"/>
    <property type="match status" value="1"/>
</dbReference>
<proteinExistence type="inferred from homology"/>
<dbReference type="Proteomes" id="UP000601990">
    <property type="component" value="Unassembled WGS sequence"/>
</dbReference>
<comment type="similarity">
    <text evidence="1">Belongs to the spermidine/spermine synthase family.</text>
</comment>
<evidence type="ECO:0000256" key="3">
    <source>
        <dbReference type="ARBA" id="ARBA00023115"/>
    </source>
</evidence>
<keyword evidence="2 4" id="KW-0808">Transferase</keyword>
<evidence type="ECO:0000313" key="6">
    <source>
        <dbReference type="EMBL" id="NMF93218.1"/>
    </source>
</evidence>
<dbReference type="Gene3D" id="3.40.50.150">
    <property type="entry name" value="Vaccinia Virus protein VP39"/>
    <property type="match status" value="1"/>
</dbReference>
<dbReference type="InterPro" id="IPR029063">
    <property type="entry name" value="SAM-dependent_MTases_sf"/>
</dbReference>
<dbReference type="NCBIfam" id="NF037959">
    <property type="entry name" value="MFS_SpdSyn"/>
    <property type="match status" value="1"/>
</dbReference>
<reference evidence="6" key="1">
    <citation type="submission" date="2019-12" db="EMBL/GenBank/DDBJ databases">
        <title>Comparative genomics gives insights into the taxonomy of the Azoarcus-Aromatoleum group and reveals separate origins of nif in the plant-associated Azoarcus and non-plant-associated Aromatoleum sub-groups.</title>
        <authorList>
            <person name="Lafos M."/>
            <person name="Maluk M."/>
            <person name="Batista M."/>
            <person name="Junghare M."/>
            <person name="Carmona M."/>
            <person name="Faoro H."/>
            <person name="Cruz L.M."/>
            <person name="Battistoni F."/>
            <person name="De Souza E."/>
            <person name="Pedrosa F."/>
            <person name="Chen W.-M."/>
            <person name="Poole P.S."/>
            <person name="Dixon R.A."/>
            <person name="James E.K."/>
        </authorList>
    </citation>
    <scope>NUCLEOTIDE SEQUENCE</scope>
    <source>
        <strain evidence="6">U120</strain>
    </source>
</reference>
<keyword evidence="3 4" id="KW-0620">Polyamine biosynthesis</keyword>
<sequence length="251" mass="27825">MSTPIDISEDRGVRYLHFGSEWIQGAMRIRRPHALELAYTREMMAGLLLRDAEAWPRTALVIGLGAASLVRFVHRHCPQTRIQVVEIERQVVAAARQFFRLPDEDARFSIHIGDGARYVIETDRRFDLILVDGFDRHARAGALDTAPFYAAARARLSDAGLMSTNLFGRSRGFRASVERIIDAFENRAIAFPSCDSGNVVAFGAQGEEIAVPVTELRERARALKDRTGLDLGPTVARLEQAGSLPGGRLIL</sequence>
<dbReference type="PANTHER" id="PTHR43317:SF1">
    <property type="entry name" value="THERMOSPERMINE SYNTHASE ACAULIS5"/>
    <property type="match status" value="1"/>
</dbReference>
<evidence type="ECO:0000313" key="7">
    <source>
        <dbReference type="Proteomes" id="UP000601990"/>
    </source>
</evidence>
<dbReference type="InterPro" id="IPR030374">
    <property type="entry name" value="PABS"/>
</dbReference>
<dbReference type="EMBL" id="WTVH01000011">
    <property type="protein sequence ID" value="NMF93218.1"/>
    <property type="molecule type" value="Genomic_DNA"/>
</dbReference>
<name>A0ABX1MYX2_9RHOO</name>
<dbReference type="RefSeq" id="WP_169198497.1">
    <property type="nucleotide sequence ID" value="NZ_WTVH02000010.1"/>
</dbReference>
<evidence type="ECO:0000259" key="5">
    <source>
        <dbReference type="PROSITE" id="PS51006"/>
    </source>
</evidence>
<keyword evidence="7" id="KW-1185">Reference proteome</keyword>
<evidence type="ECO:0000256" key="1">
    <source>
        <dbReference type="ARBA" id="ARBA00007867"/>
    </source>
</evidence>
<dbReference type="Pfam" id="PF01564">
    <property type="entry name" value="Spermine_synth"/>
    <property type="match status" value="1"/>
</dbReference>
<organism evidence="6 7">
    <name type="scientific">Aromatoleum buckelii</name>
    <dbReference type="NCBI Taxonomy" id="200254"/>
    <lineage>
        <taxon>Bacteria</taxon>
        <taxon>Pseudomonadati</taxon>
        <taxon>Pseudomonadota</taxon>
        <taxon>Betaproteobacteria</taxon>
        <taxon>Rhodocyclales</taxon>
        <taxon>Rhodocyclaceae</taxon>
        <taxon>Aromatoleum</taxon>
    </lineage>
</organism>